<protein>
    <recommendedName>
        <fullName evidence="1">Reverse transcriptase domain-containing protein</fullName>
    </recommendedName>
</protein>
<dbReference type="Proteomes" id="UP000321947">
    <property type="component" value="Unassembled WGS sequence"/>
</dbReference>
<organism evidence="2 3">
    <name type="scientific">Cucumis melo var. makuwa</name>
    <name type="common">Oriental melon</name>
    <dbReference type="NCBI Taxonomy" id="1194695"/>
    <lineage>
        <taxon>Eukaryota</taxon>
        <taxon>Viridiplantae</taxon>
        <taxon>Streptophyta</taxon>
        <taxon>Embryophyta</taxon>
        <taxon>Tracheophyta</taxon>
        <taxon>Spermatophyta</taxon>
        <taxon>Magnoliopsida</taxon>
        <taxon>eudicotyledons</taxon>
        <taxon>Gunneridae</taxon>
        <taxon>Pentapetalae</taxon>
        <taxon>rosids</taxon>
        <taxon>fabids</taxon>
        <taxon>Cucurbitales</taxon>
        <taxon>Cucurbitaceae</taxon>
        <taxon>Benincaseae</taxon>
        <taxon>Cucumis</taxon>
    </lineage>
</organism>
<dbReference type="CDD" id="cd01647">
    <property type="entry name" value="RT_LTR"/>
    <property type="match status" value="1"/>
</dbReference>
<dbReference type="SUPFAM" id="SSF56672">
    <property type="entry name" value="DNA/RNA polymerases"/>
    <property type="match status" value="1"/>
</dbReference>
<evidence type="ECO:0000259" key="1">
    <source>
        <dbReference type="PROSITE" id="PS50878"/>
    </source>
</evidence>
<comment type="caution">
    <text evidence="2">The sequence shown here is derived from an EMBL/GenBank/DDBJ whole genome shotgun (WGS) entry which is preliminary data.</text>
</comment>
<dbReference type="InterPro" id="IPR043128">
    <property type="entry name" value="Rev_trsase/Diguanyl_cyclase"/>
</dbReference>
<evidence type="ECO:0000313" key="3">
    <source>
        <dbReference type="Proteomes" id="UP000321947"/>
    </source>
</evidence>
<feature type="domain" description="Reverse transcriptase" evidence="1">
    <location>
        <begin position="1"/>
        <end position="128"/>
    </location>
</feature>
<dbReference type="EMBL" id="SSTD01007152">
    <property type="protein sequence ID" value="TYK19133.1"/>
    <property type="molecule type" value="Genomic_DNA"/>
</dbReference>
<gene>
    <name evidence="2" type="ORF">E5676_scaffold522G00550</name>
</gene>
<dbReference type="PANTHER" id="PTHR24559:SF439">
    <property type="entry name" value="RETROTRANSPOSON, UNCLASSIFIED-LIKE PROTEIN"/>
    <property type="match status" value="1"/>
</dbReference>
<evidence type="ECO:0000313" key="2">
    <source>
        <dbReference type="EMBL" id="TYK19133.1"/>
    </source>
</evidence>
<dbReference type="PANTHER" id="PTHR24559">
    <property type="entry name" value="TRANSPOSON TY3-I GAG-POL POLYPROTEIN"/>
    <property type="match status" value="1"/>
</dbReference>
<dbReference type="Pfam" id="PF00078">
    <property type="entry name" value="RVT_1"/>
    <property type="match status" value="1"/>
</dbReference>
<sequence length="160" mass="18695">MVDATTGHEALSFMDGSSRYDQIRMTLSDEEMTAFRIPTGIYCYEVMPFGLKSAGATYRRAMQKVFDDMLYKYVESYVDDLVVKSKRRQDLLKDLKVMFNRLQKYQLKMNPLKCAFSVTSGKFLSFIVRRRRIEIDPSNIDVIQKMPRPKSLYDLRSLQG</sequence>
<reference evidence="2 3" key="1">
    <citation type="submission" date="2019-08" db="EMBL/GenBank/DDBJ databases">
        <title>Draft genome sequences of two oriental melons (Cucumis melo L. var makuwa).</title>
        <authorList>
            <person name="Kwon S.-Y."/>
        </authorList>
    </citation>
    <scope>NUCLEOTIDE SEQUENCE [LARGE SCALE GENOMIC DNA]</scope>
    <source>
        <strain evidence="3">cv. Chang Bougi</strain>
        <tissue evidence="2">Leaf</tissue>
    </source>
</reference>
<proteinExistence type="predicted"/>
<dbReference type="Gene3D" id="3.10.10.10">
    <property type="entry name" value="HIV Type 1 Reverse Transcriptase, subunit A, domain 1"/>
    <property type="match status" value="1"/>
</dbReference>
<dbReference type="InterPro" id="IPR000477">
    <property type="entry name" value="RT_dom"/>
</dbReference>
<dbReference type="InterPro" id="IPR043502">
    <property type="entry name" value="DNA/RNA_pol_sf"/>
</dbReference>
<dbReference type="InterPro" id="IPR053134">
    <property type="entry name" value="RNA-dir_DNA_polymerase"/>
</dbReference>
<dbReference type="Gene3D" id="3.30.70.270">
    <property type="match status" value="1"/>
</dbReference>
<dbReference type="PROSITE" id="PS50878">
    <property type="entry name" value="RT_POL"/>
    <property type="match status" value="1"/>
</dbReference>
<accession>A0A5D3D6M4</accession>
<name>A0A5D3D6M4_CUCMM</name>
<dbReference type="AlphaFoldDB" id="A0A5D3D6M4"/>